<dbReference type="Proteomes" id="UP000015104">
    <property type="component" value="Unassembled WGS sequence"/>
</dbReference>
<reference evidence="2" key="1">
    <citation type="submission" date="2011-08" db="EMBL/GenBank/DDBJ databases">
        <authorList>
            <person name="Rombauts S."/>
        </authorList>
    </citation>
    <scope>NUCLEOTIDE SEQUENCE</scope>
    <source>
        <strain evidence="2">London</strain>
    </source>
</reference>
<dbReference type="AlphaFoldDB" id="T1KDS1"/>
<dbReference type="EMBL" id="CAEY01002026">
    <property type="status" value="NOT_ANNOTATED_CDS"/>
    <property type="molecule type" value="Genomic_DNA"/>
</dbReference>
<proteinExistence type="predicted"/>
<dbReference type="HOGENOM" id="CLU_3392804_0_0_1"/>
<name>T1KDS1_TETUR</name>
<reference evidence="1" key="2">
    <citation type="submission" date="2015-06" db="UniProtKB">
        <authorList>
            <consortium name="EnsemblMetazoa"/>
        </authorList>
    </citation>
    <scope>IDENTIFICATION</scope>
</reference>
<sequence>MKTLKDVERYTQILVSQCDIYFGSILVDGSSY</sequence>
<evidence type="ECO:0000313" key="2">
    <source>
        <dbReference type="Proteomes" id="UP000015104"/>
    </source>
</evidence>
<organism evidence="1 2">
    <name type="scientific">Tetranychus urticae</name>
    <name type="common">Two-spotted spider mite</name>
    <dbReference type="NCBI Taxonomy" id="32264"/>
    <lineage>
        <taxon>Eukaryota</taxon>
        <taxon>Metazoa</taxon>
        <taxon>Ecdysozoa</taxon>
        <taxon>Arthropoda</taxon>
        <taxon>Chelicerata</taxon>
        <taxon>Arachnida</taxon>
        <taxon>Acari</taxon>
        <taxon>Acariformes</taxon>
        <taxon>Trombidiformes</taxon>
        <taxon>Prostigmata</taxon>
        <taxon>Eleutherengona</taxon>
        <taxon>Raphignathae</taxon>
        <taxon>Tetranychoidea</taxon>
        <taxon>Tetranychidae</taxon>
        <taxon>Tetranychus</taxon>
    </lineage>
</organism>
<dbReference type="EnsemblMetazoa" id="tetur09g03990.1">
    <property type="protein sequence ID" value="tetur09g03990.1"/>
    <property type="gene ID" value="tetur09g03990"/>
</dbReference>
<protein>
    <submittedName>
        <fullName evidence="1">Uncharacterized protein</fullName>
    </submittedName>
</protein>
<accession>T1KDS1</accession>
<evidence type="ECO:0000313" key="1">
    <source>
        <dbReference type="EnsemblMetazoa" id="tetur09g03990.1"/>
    </source>
</evidence>
<keyword evidence="2" id="KW-1185">Reference proteome</keyword>